<comment type="caution">
    <text evidence="1">The sequence shown here is derived from an EMBL/GenBank/DDBJ whole genome shotgun (WGS) entry which is preliminary data.</text>
</comment>
<proteinExistence type="predicted"/>
<keyword evidence="2" id="KW-1185">Reference proteome</keyword>
<organism evidence="1 2">
    <name type="scientific">Pleurodeles waltl</name>
    <name type="common">Iberian ribbed newt</name>
    <dbReference type="NCBI Taxonomy" id="8319"/>
    <lineage>
        <taxon>Eukaryota</taxon>
        <taxon>Metazoa</taxon>
        <taxon>Chordata</taxon>
        <taxon>Craniata</taxon>
        <taxon>Vertebrata</taxon>
        <taxon>Euteleostomi</taxon>
        <taxon>Amphibia</taxon>
        <taxon>Batrachia</taxon>
        <taxon>Caudata</taxon>
        <taxon>Salamandroidea</taxon>
        <taxon>Salamandridae</taxon>
        <taxon>Pleurodelinae</taxon>
        <taxon>Pleurodeles</taxon>
    </lineage>
</organism>
<name>A0AAV7P3X5_PLEWA</name>
<accession>A0AAV7P3X5</accession>
<evidence type="ECO:0000313" key="2">
    <source>
        <dbReference type="Proteomes" id="UP001066276"/>
    </source>
</evidence>
<dbReference type="AlphaFoldDB" id="A0AAV7P3X5"/>
<sequence length="233" mass="27048">MIRNQLIVQFKNKRMKERLWAARNPTLQEAIEIAKVVEEAELCMKEMQQIENKQTTEGVNFINKKEVQAKTFKDAKVREKCEVDRTKKRVNSMHADDYKGCYASDKDYRKCRKRGHSAIMCKEMMQNKVTCVDEQELMPENVLCIQSKNEVKITGPKAIFTLNEKEIELMVDPGSRLPVSRGDEDQLDQEVVCVVNGVKDALEGNFEVITQEEWKAAVRKNWLSVFVMLGVRW</sequence>
<reference evidence="1" key="1">
    <citation type="journal article" date="2022" name="bioRxiv">
        <title>Sequencing and chromosome-scale assembly of the giantPleurodeles waltlgenome.</title>
        <authorList>
            <person name="Brown T."/>
            <person name="Elewa A."/>
            <person name="Iarovenko S."/>
            <person name="Subramanian E."/>
            <person name="Araus A.J."/>
            <person name="Petzold A."/>
            <person name="Susuki M."/>
            <person name="Suzuki K.-i.T."/>
            <person name="Hayashi T."/>
            <person name="Toyoda A."/>
            <person name="Oliveira C."/>
            <person name="Osipova E."/>
            <person name="Leigh N.D."/>
            <person name="Simon A."/>
            <person name="Yun M.H."/>
        </authorList>
    </citation>
    <scope>NUCLEOTIDE SEQUENCE</scope>
    <source>
        <strain evidence="1">20211129_DDA</strain>
        <tissue evidence="1">Liver</tissue>
    </source>
</reference>
<gene>
    <name evidence="1" type="ORF">NDU88_000343</name>
</gene>
<protein>
    <submittedName>
        <fullName evidence="1">Uncharacterized protein</fullName>
    </submittedName>
</protein>
<dbReference type="EMBL" id="JANPWB010000011">
    <property type="protein sequence ID" value="KAJ1121824.1"/>
    <property type="molecule type" value="Genomic_DNA"/>
</dbReference>
<evidence type="ECO:0000313" key="1">
    <source>
        <dbReference type="EMBL" id="KAJ1121824.1"/>
    </source>
</evidence>
<dbReference type="Proteomes" id="UP001066276">
    <property type="component" value="Chromosome 7"/>
</dbReference>